<dbReference type="SUPFAM" id="SSF51126">
    <property type="entry name" value="Pectin lyase-like"/>
    <property type="match status" value="1"/>
</dbReference>
<protein>
    <submittedName>
        <fullName evidence="9">CSON000921 protein</fullName>
    </submittedName>
</protein>
<dbReference type="InterPro" id="IPR057508">
    <property type="entry name" value="SHCBP-like_N"/>
</dbReference>
<dbReference type="Gene3D" id="2.160.20.10">
    <property type="entry name" value="Single-stranded right-handed beta-helix, Pectin lyase-like"/>
    <property type="match status" value="1"/>
</dbReference>
<proteinExistence type="predicted"/>
<evidence type="ECO:0000259" key="7">
    <source>
        <dbReference type="PROSITE" id="PS50950"/>
    </source>
</evidence>
<evidence type="ECO:0000256" key="4">
    <source>
        <dbReference type="ARBA" id="ARBA00023125"/>
    </source>
</evidence>
<sequence>MGWQAVWKVSRATCDALNLRYPIFIYGTITQVYYEELNANILIEKVSNNDSKSQLPDQYDVPLIELFPTKSQENNALNIERTAEGIDSLRFFYKNLWRPWDYEYDSDIIWSKYLEGRIKFYLDLVSKKMSKQVTVYIKNLLEEANYVFKRKELLEEEIESSEIKEKNVLMLTQLHYRLNLLKNDLELFENSDFRHKIESYKLQSKKDGCYSIKRFSLNFQEQSNEVDTFIVVSEQEFKEIARFISNLKLNEKAIVVACHYLSDVFRRSSNVKEVYFSPGIHSLSYNETLFGNCNIFGTLYNCSLTAEDFGTTLLTLNGSFVFENLTFDCSNSNIGLKILEGNTILRNCLLIGNGVSSTQEGIMLLDDASLILENCTLKSLALGIQASKCSNIFLKNVTIENCQAGIHIISDVNISLDTVKFINNEKGILLNGLANGGIVKMIQNRPKDAKFEDLNKQNVLLLDNDHEDELNYEEDSYLISVKSRQRMYSSVYRPTCSYRDCKNKIATTKTYFELPSEHSRRETWIKNSGISEADAAKIILDRRPIFICEEHFDQRQMQYLQDGRKILLNHPNSNPIPWQPESNITGFPYDEQATQMLQIFESNNTEQDLYDYIFARNYAVQSETQAPTNEQLMILNQNYMLQAAQLQQQSQFITNNQTSHQLQQIRTNPTDRPKQQRRPRTLKPRTHFVSEEPEPPKKDVLCFSVKSNELLKDGVKTKTNNVNADPGSLDIEEQIETYYIMNDKNGKPLDINTIKEN</sequence>
<evidence type="ECO:0000256" key="3">
    <source>
        <dbReference type="ARBA" id="ARBA00022833"/>
    </source>
</evidence>
<dbReference type="GO" id="GO:0008270">
    <property type="term" value="F:zinc ion binding"/>
    <property type="evidence" value="ECO:0007669"/>
    <property type="project" value="UniProtKB-KW"/>
</dbReference>
<gene>
    <name evidence="9" type="primary">CSON000921</name>
</gene>
<feature type="domain" description="THAP-type" evidence="7">
    <location>
        <begin position="487"/>
        <end position="578"/>
    </location>
</feature>
<reference evidence="9" key="2">
    <citation type="submission" date="2018-07" db="EMBL/GenBank/DDBJ databases">
        <authorList>
            <person name="Quirk P.G."/>
            <person name="Krulwich T.A."/>
        </authorList>
    </citation>
    <scope>NUCLEOTIDE SEQUENCE</scope>
</reference>
<evidence type="ECO:0000256" key="6">
    <source>
        <dbReference type="SAM" id="MobiDB-lite"/>
    </source>
</evidence>
<feature type="compositionally biased region" description="Polar residues" evidence="6">
    <location>
        <begin position="655"/>
        <end position="668"/>
    </location>
</feature>
<keyword evidence="2 5" id="KW-0863">Zinc-finger</keyword>
<dbReference type="InterPro" id="IPR011050">
    <property type="entry name" value="Pectin_lyase_fold/virulence"/>
</dbReference>
<evidence type="ECO:0000313" key="8">
    <source>
        <dbReference type="EMBL" id="SSW99855.1"/>
    </source>
</evidence>
<dbReference type="VEuPathDB" id="VectorBase:CSON000921"/>
<keyword evidence="1" id="KW-0479">Metal-binding</keyword>
<dbReference type="PANTHER" id="PTHR14695">
    <property type="entry name" value="SHC SH2-DOMAIN BINDING PROTEIN 1-RELATED"/>
    <property type="match status" value="1"/>
</dbReference>
<dbReference type="EMBL" id="UFQS01000114">
    <property type="protein sequence ID" value="SSW99855.1"/>
    <property type="molecule type" value="Genomic_DNA"/>
</dbReference>
<organism evidence="9">
    <name type="scientific">Culicoides sonorensis</name>
    <name type="common">Biting midge</name>
    <dbReference type="NCBI Taxonomy" id="179676"/>
    <lineage>
        <taxon>Eukaryota</taxon>
        <taxon>Metazoa</taxon>
        <taxon>Ecdysozoa</taxon>
        <taxon>Arthropoda</taxon>
        <taxon>Hexapoda</taxon>
        <taxon>Insecta</taxon>
        <taxon>Pterygota</taxon>
        <taxon>Neoptera</taxon>
        <taxon>Endopterygota</taxon>
        <taxon>Diptera</taxon>
        <taxon>Nematocera</taxon>
        <taxon>Chironomoidea</taxon>
        <taxon>Ceratopogonidae</taxon>
        <taxon>Ceratopogoninae</taxon>
        <taxon>Culicoides</taxon>
        <taxon>Monoculicoides</taxon>
    </lineage>
</organism>
<keyword evidence="4 5" id="KW-0238">DNA-binding</keyword>
<dbReference type="GO" id="GO:0007112">
    <property type="term" value="P:male meiosis cytokinesis"/>
    <property type="evidence" value="ECO:0007669"/>
    <property type="project" value="TreeGrafter"/>
</dbReference>
<name>A0A336LQZ3_CULSO</name>
<dbReference type="AlphaFoldDB" id="A0A336LQZ3"/>
<dbReference type="GO" id="GO:0007283">
    <property type="term" value="P:spermatogenesis"/>
    <property type="evidence" value="ECO:0007669"/>
    <property type="project" value="TreeGrafter"/>
</dbReference>
<keyword evidence="3" id="KW-0862">Zinc</keyword>
<accession>A0A336LQZ3</accession>
<evidence type="ECO:0000313" key="9">
    <source>
        <dbReference type="EMBL" id="SSX20235.1"/>
    </source>
</evidence>
<dbReference type="Pfam" id="PF23762">
    <property type="entry name" value="SHCBP_N"/>
    <property type="match status" value="1"/>
</dbReference>
<dbReference type="Pfam" id="PF05485">
    <property type="entry name" value="THAP"/>
    <property type="match status" value="1"/>
</dbReference>
<dbReference type="PANTHER" id="PTHR14695:SF4">
    <property type="entry name" value="PROTEIN NESSUN DORMA"/>
    <property type="match status" value="1"/>
</dbReference>
<dbReference type="GO" id="GO:0003677">
    <property type="term" value="F:DNA binding"/>
    <property type="evidence" value="ECO:0007669"/>
    <property type="project" value="UniProtKB-UniRule"/>
</dbReference>
<evidence type="ECO:0000256" key="2">
    <source>
        <dbReference type="ARBA" id="ARBA00022771"/>
    </source>
</evidence>
<dbReference type="SUPFAM" id="SSF57716">
    <property type="entry name" value="Glucocorticoid receptor-like (DNA-binding domain)"/>
    <property type="match status" value="1"/>
</dbReference>
<dbReference type="InterPro" id="IPR045140">
    <property type="entry name" value="SHCBP1-like"/>
</dbReference>
<evidence type="ECO:0000256" key="5">
    <source>
        <dbReference type="PROSITE-ProRule" id="PRU00309"/>
    </source>
</evidence>
<dbReference type="InterPro" id="IPR006612">
    <property type="entry name" value="THAP_Znf"/>
</dbReference>
<evidence type="ECO:0000256" key="1">
    <source>
        <dbReference type="ARBA" id="ARBA00022723"/>
    </source>
</evidence>
<dbReference type="InterPro" id="IPR012334">
    <property type="entry name" value="Pectin_lyas_fold"/>
</dbReference>
<feature type="region of interest" description="Disordered" evidence="6">
    <location>
        <begin position="655"/>
        <end position="680"/>
    </location>
</feature>
<dbReference type="EMBL" id="UFQT01000114">
    <property type="protein sequence ID" value="SSX20235.1"/>
    <property type="molecule type" value="Genomic_DNA"/>
</dbReference>
<reference evidence="8" key="1">
    <citation type="submission" date="2018-04" db="EMBL/GenBank/DDBJ databases">
        <authorList>
            <person name="Go L.Y."/>
            <person name="Mitchell J.A."/>
        </authorList>
    </citation>
    <scope>NUCLEOTIDE SEQUENCE</scope>
    <source>
        <tissue evidence="8">Whole organism</tissue>
    </source>
</reference>
<dbReference type="PROSITE" id="PS50950">
    <property type="entry name" value="ZF_THAP"/>
    <property type="match status" value="1"/>
</dbReference>